<dbReference type="Gene3D" id="3.30.1370.50">
    <property type="entry name" value="R3H-like domain"/>
    <property type="match status" value="1"/>
</dbReference>
<dbReference type="InterPro" id="IPR032782">
    <property type="entry name" value="KhpB_N"/>
</dbReference>
<dbReference type="Gene3D" id="3.30.300.20">
    <property type="match status" value="1"/>
</dbReference>
<evidence type="ECO:0000256" key="5">
    <source>
        <dbReference type="ARBA" id="ARBA00023316"/>
    </source>
</evidence>
<dbReference type="OrthoDB" id="9794483at2"/>
<dbReference type="GO" id="GO:0005737">
    <property type="term" value="C:cytoplasm"/>
    <property type="evidence" value="ECO:0007669"/>
    <property type="project" value="UniProtKB-SubCell"/>
</dbReference>
<evidence type="ECO:0000256" key="3">
    <source>
        <dbReference type="ARBA" id="ARBA00022960"/>
    </source>
</evidence>
<organism evidence="8 9">
    <name type="scientific">Selenihalanaerobacter shriftii</name>
    <dbReference type="NCBI Taxonomy" id="142842"/>
    <lineage>
        <taxon>Bacteria</taxon>
        <taxon>Bacillati</taxon>
        <taxon>Bacillota</taxon>
        <taxon>Clostridia</taxon>
        <taxon>Halanaerobiales</taxon>
        <taxon>Halobacteroidaceae</taxon>
        <taxon>Selenihalanaerobacter</taxon>
    </lineage>
</organism>
<reference evidence="9" key="1">
    <citation type="submission" date="2017-02" db="EMBL/GenBank/DDBJ databases">
        <authorList>
            <person name="Varghese N."/>
            <person name="Submissions S."/>
        </authorList>
    </citation>
    <scope>NUCLEOTIDE SEQUENCE [LARGE SCALE GENOMIC DNA]</scope>
    <source>
        <strain evidence="9">ATCC BAA-73</strain>
    </source>
</reference>
<proteinExistence type="inferred from homology"/>
<dbReference type="GO" id="GO:0008360">
    <property type="term" value="P:regulation of cell shape"/>
    <property type="evidence" value="ECO:0007669"/>
    <property type="project" value="UniProtKB-KW"/>
</dbReference>
<dbReference type="CDD" id="cd02414">
    <property type="entry name" value="KH-II_Jag"/>
    <property type="match status" value="1"/>
</dbReference>
<dbReference type="SUPFAM" id="SSF82708">
    <property type="entry name" value="R3H domain"/>
    <property type="match status" value="1"/>
</dbReference>
<evidence type="ECO:0000313" key="8">
    <source>
        <dbReference type="EMBL" id="SJZ79860.1"/>
    </source>
</evidence>
<feature type="domain" description="R3H" evidence="7">
    <location>
        <begin position="144"/>
        <end position="209"/>
    </location>
</feature>
<keyword evidence="2 6" id="KW-0694">RNA-binding</keyword>
<dbReference type="Pfam" id="PF13083">
    <property type="entry name" value="KH_KhpA-B"/>
    <property type="match status" value="1"/>
</dbReference>
<dbReference type="AlphaFoldDB" id="A0A1T4NKR2"/>
<dbReference type="Pfam" id="PF01424">
    <property type="entry name" value="R3H"/>
    <property type="match status" value="1"/>
</dbReference>
<dbReference type="PANTHER" id="PTHR35800">
    <property type="entry name" value="PROTEIN JAG"/>
    <property type="match status" value="1"/>
</dbReference>
<gene>
    <name evidence="6" type="primary">khpB</name>
    <name evidence="6" type="synonym">eloR</name>
    <name evidence="8" type="ORF">SAMN02745118_01843</name>
</gene>
<dbReference type="RefSeq" id="WP_078810295.1">
    <property type="nucleotide sequence ID" value="NZ_FUWM01000015.1"/>
</dbReference>
<dbReference type="InterPro" id="IPR036867">
    <property type="entry name" value="R3H_dom_sf"/>
</dbReference>
<keyword evidence="1 6" id="KW-0963">Cytoplasm</keyword>
<comment type="subcellular location">
    <subcellularLocation>
        <location evidence="6">Cytoplasm</location>
    </subcellularLocation>
</comment>
<dbReference type="InterPro" id="IPR038008">
    <property type="entry name" value="Jag_KH"/>
</dbReference>
<dbReference type="InterPro" id="IPR034079">
    <property type="entry name" value="R3H_KhpB"/>
</dbReference>
<protein>
    <recommendedName>
        <fullName evidence="6">RNA-binding protein KhpB</fullName>
    </recommendedName>
    <alternativeName>
        <fullName evidence="6">RNA-binding protein EloR</fullName>
    </alternativeName>
</protein>
<evidence type="ECO:0000256" key="6">
    <source>
        <dbReference type="HAMAP-Rule" id="MF_00867"/>
    </source>
</evidence>
<dbReference type="InterPro" id="IPR039247">
    <property type="entry name" value="KhpB"/>
</dbReference>
<sequence length="209" mass="23560">MKEIIQEGKTVEDALDKALEKLSTTKDKVEVEVLDEGNKGFLGLLGSKDAKIKVIKKDDKHKKALKFMTKIIDKMNLGIDVEKIESETNHEQVVINLTGPNLGIVIGRRGKTLDALQYLTNLAVNKHHDDDHLRVIVDAEGYRERRKGTLQDLALRLASKAKAKGKKVVLEPMPPHERRIIHSTLQEDPKVRTHSEGQDPYRKVIIVAQ</sequence>
<dbReference type="SMART" id="SM00393">
    <property type="entry name" value="R3H"/>
    <property type="match status" value="1"/>
</dbReference>
<dbReference type="HAMAP" id="MF_00867">
    <property type="entry name" value="KhpB"/>
    <property type="match status" value="1"/>
</dbReference>
<comment type="function">
    <text evidence="6">A probable RNA chaperone. Forms a complex with KhpA which binds to cellular RNA and controls its expression. Plays a role in peptidoglycan (PG) homeostasis and cell length regulation.</text>
</comment>
<comment type="domain">
    <text evidence="6">Has an N-terminal Jag-N domain and 2 RNA-binding domains (KH and R3H).</text>
</comment>
<evidence type="ECO:0000259" key="7">
    <source>
        <dbReference type="PROSITE" id="PS51061"/>
    </source>
</evidence>
<dbReference type="Gene3D" id="3.30.30.80">
    <property type="entry name" value="probable RNA-binding protein from clostridium symbiosum atcc 14940"/>
    <property type="match status" value="1"/>
</dbReference>
<keyword evidence="9" id="KW-1185">Reference proteome</keyword>
<evidence type="ECO:0000256" key="2">
    <source>
        <dbReference type="ARBA" id="ARBA00022884"/>
    </source>
</evidence>
<accession>A0A1T4NKR2</accession>
<comment type="subunit">
    <text evidence="6">Forms a complex with KhpA.</text>
</comment>
<dbReference type="STRING" id="142842.SAMN02745118_01843"/>
<evidence type="ECO:0000256" key="4">
    <source>
        <dbReference type="ARBA" id="ARBA00023186"/>
    </source>
</evidence>
<dbReference type="SMART" id="SM01245">
    <property type="entry name" value="Jag_N"/>
    <property type="match status" value="1"/>
</dbReference>
<evidence type="ECO:0000313" key="9">
    <source>
        <dbReference type="Proteomes" id="UP000190625"/>
    </source>
</evidence>
<dbReference type="Pfam" id="PF14804">
    <property type="entry name" value="Jag_N"/>
    <property type="match status" value="1"/>
</dbReference>
<keyword evidence="4 6" id="KW-0143">Chaperone</keyword>
<dbReference type="CDD" id="cd02644">
    <property type="entry name" value="R3H_jag"/>
    <property type="match status" value="1"/>
</dbReference>
<dbReference type="GO" id="GO:0009252">
    <property type="term" value="P:peptidoglycan biosynthetic process"/>
    <property type="evidence" value="ECO:0007669"/>
    <property type="project" value="UniProtKB-UniRule"/>
</dbReference>
<name>A0A1T4NKR2_9FIRM</name>
<dbReference type="NCBIfam" id="NF041568">
    <property type="entry name" value="Jag_EloR"/>
    <property type="match status" value="1"/>
</dbReference>
<dbReference type="GO" id="GO:0003723">
    <property type="term" value="F:RNA binding"/>
    <property type="evidence" value="ECO:0007669"/>
    <property type="project" value="UniProtKB-UniRule"/>
</dbReference>
<evidence type="ECO:0000256" key="1">
    <source>
        <dbReference type="ARBA" id="ARBA00022490"/>
    </source>
</evidence>
<dbReference type="GO" id="GO:0071555">
    <property type="term" value="P:cell wall organization"/>
    <property type="evidence" value="ECO:0007669"/>
    <property type="project" value="UniProtKB-KW"/>
</dbReference>
<dbReference type="PANTHER" id="PTHR35800:SF1">
    <property type="entry name" value="RNA-BINDING PROTEIN KHPB"/>
    <property type="match status" value="1"/>
</dbReference>
<dbReference type="InterPro" id="IPR038247">
    <property type="entry name" value="Jag_N_dom_sf"/>
</dbReference>
<dbReference type="PROSITE" id="PS51061">
    <property type="entry name" value="R3H"/>
    <property type="match status" value="1"/>
</dbReference>
<dbReference type="EMBL" id="FUWM01000015">
    <property type="protein sequence ID" value="SJZ79860.1"/>
    <property type="molecule type" value="Genomic_DNA"/>
</dbReference>
<dbReference type="Proteomes" id="UP000190625">
    <property type="component" value="Unassembled WGS sequence"/>
</dbReference>
<keyword evidence="3 6" id="KW-0133">Cell shape</keyword>
<dbReference type="InterPro" id="IPR015946">
    <property type="entry name" value="KH_dom-like_a/b"/>
</dbReference>
<keyword evidence="5 6" id="KW-0961">Cell wall biogenesis/degradation</keyword>
<dbReference type="InterPro" id="IPR001374">
    <property type="entry name" value="R3H_dom"/>
</dbReference>
<feature type="region of interest" description="Jag_N domain" evidence="6">
    <location>
        <begin position="5"/>
        <end position="55"/>
    </location>
</feature>
<comment type="similarity">
    <text evidence="6">Belongs to the KhpB RNA-binding protein family.</text>
</comment>